<comment type="cofactor">
    <cofactor evidence="2">
        <name>FAD</name>
        <dbReference type="ChEBI" id="CHEBI:57692"/>
    </cofactor>
</comment>
<accession>A0A3N4I5R7</accession>
<dbReference type="GO" id="GO:0055088">
    <property type="term" value="P:lipid homeostasis"/>
    <property type="evidence" value="ECO:0007669"/>
    <property type="project" value="TreeGrafter"/>
</dbReference>
<dbReference type="InterPro" id="IPR012258">
    <property type="entry name" value="Acyl-CoA_oxidase"/>
</dbReference>
<keyword evidence="6 12" id="KW-0285">Flavoprotein</keyword>
<protein>
    <recommendedName>
        <fullName evidence="12">Acyl-coenzyme A oxidase</fullName>
    </recommendedName>
</protein>
<evidence type="ECO:0000256" key="4">
    <source>
        <dbReference type="ARBA" id="ARBA00004846"/>
    </source>
</evidence>
<evidence type="ECO:0000256" key="6">
    <source>
        <dbReference type="ARBA" id="ARBA00022630"/>
    </source>
</evidence>
<dbReference type="InterPro" id="IPR002655">
    <property type="entry name" value="Acyl-CoA_oxidase_C"/>
</dbReference>
<dbReference type="FunFam" id="1.20.140.10:FF:000015">
    <property type="entry name" value="Acyl-coenzyme A oxidase"/>
    <property type="match status" value="1"/>
</dbReference>
<evidence type="ECO:0000256" key="2">
    <source>
        <dbReference type="ARBA" id="ARBA00001974"/>
    </source>
</evidence>
<evidence type="ECO:0000256" key="8">
    <source>
        <dbReference type="ARBA" id="ARBA00022832"/>
    </source>
</evidence>
<dbReference type="Gene3D" id="2.40.110.10">
    <property type="entry name" value="Butyryl-CoA Dehydrogenase, subunit A, domain 2"/>
    <property type="match status" value="1"/>
</dbReference>
<comment type="similarity">
    <text evidence="5 12">Belongs to the acyl-CoA oxidase family.</text>
</comment>
<name>A0A3N4I5R7_ASCIM</name>
<dbReference type="InterPro" id="IPR029320">
    <property type="entry name" value="Acyl-CoA_ox_N"/>
</dbReference>
<evidence type="ECO:0000259" key="17">
    <source>
        <dbReference type="Pfam" id="PF22924"/>
    </source>
</evidence>
<dbReference type="Gene3D" id="1.10.540.10">
    <property type="entry name" value="Acyl-CoA dehydrogenase/oxidase, N-terminal domain"/>
    <property type="match status" value="1"/>
</dbReference>
<dbReference type="AlphaFoldDB" id="A0A3N4I5R7"/>
<dbReference type="InterPro" id="IPR055060">
    <property type="entry name" value="ACOX_C_alpha1"/>
</dbReference>
<reference evidence="18 19" key="1">
    <citation type="journal article" date="2018" name="Nat. Ecol. Evol.">
        <title>Pezizomycetes genomes reveal the molecular basis of ectomycorrhizal truffle lifestyle.</title>
        <authorList>
            <person name="Murat C."/>
            <person name="Payen T."/>
            <person name="Noel B."/>
            <person name="Kuo A."/>
            <person name="Morin E."/>
            <person name="Chen J."/>
            <person name="Kohler A."/>
            <person name="Krizsan K."/>
            <person name="Balestrini R."/>
            <person name="Da Silva C."/>
            <person name="Montanini B."/>
            <person name="Hainaut M."/>
            <person name="Levati E."/>
            <person name="Barry K.W."/>
            <person name="Belfiori B."/>
            <person name="Cichocki N."/>
            <person name="Clum A."/>
            <person name="Dockter R.B."/>
            <person name="Fauchery L."/>
            <person name="Guy J."/>
            <person name="Iotti M."/>
            <person name="Le Tacon F."/>
            <person name="Lindquist E.A."/>
            <person name="Lipzen A."/>
            <person name="Malagnac F."/>
            <person name="Mello A."/>
            <person name="Molinier V."/>
            <person name="Miyauchi S."/>
            <person name="Poulain J."/>
            <person name="Riccioni C."/>
            <person name="Rubini A."/>
            <person name="Sitrit Y."/>
            <person name="Splivallo R."/>
            <person name="Traeger S."/>
            <person name="Wang M."/>
            <person name="Zifcakova L."/>
            <person name="Wipf D."/>
            <person name="Zambonelli A."/>
            <person name="Paolocci F."/>
            <person name="Nowrousian M."/>
            <person name="Ottonello S."/>
            <person name="Baldrian P."/>
            <person name="Spatafora J.W."/>
            <person name="Henrissat B."/>
            <person name="Nagy L.G."/>
            <person name="Aury J.M."/>
            <person name="Wincker P."/>
            <person name="Grigoriev I.V."/>
            <person name="Bonfante P."/>
            <person name="Martin F.M."/>
        </authorList>
    </citation>
    <scope>NUCLEOTIDE SEQUENCE [LARGE SCALE GENOMIC DNA]</scope>
    <source>
        <strain evidence="18 19">RN42</strain>
    </source>
</reference>
<feature type="domain" description="Acyl-CoA oxidase C-alpha1" evidence="17">
    <location>
        <begin position="277"/>
        <end position="443"/>
    </location>
</feature>
<dbReference type="FunFam" id="2.40.110.10:FF:000075">
    <property type="entry name" value="Acyl-coenzyme A oxidase"/>
    <property type="match status" value="1"/>
</dbReference>
<evidence type="ECO:0000259" key="16">
    <source>
        <dbReference type="Pfam" id="PF14749"/>
    </source>
</evidence>
<dbReference type="GO" id="GO:0005504">
    <property type="term" value="F:fatty acid binding"/>
    <property type="evidence" value="ECO:0007669"/>
    <property type="project" value="TreeGrafter"/>
</dbReference>
<keyword evidence="9" id="KW-0560">Oxidoreductase</keyword>
<evidence type="ECO:0000256" key="7">
    <source>
        <dbReference type="ARBA" id="ARBA00022827"/>
    </source>
</evidence>
<keyword evidence="19" id="KW-1185">Reference proteome</keyword>
<keyword evidence="7 12" id="KW-0274">FAD</keyword>
<evidence type="ECO:0000256" key="3">
    <source>
        <dbReference type="ARBA" id="ARBA00004275"/>
    </source>
</evidence>
<evidence type="ECO:0000256" key="12">
    <source>
        <dbReference type="PIRNR" id="PIRNR000168"/>
    </source>
</evidence>
<dbReference type="PANTHER" id="PTHR10909">
    <property type="entry name" value="ELECTRON TRANSPORT OXIDOREDUCTASE"/>
    <property type="match status" value="1"/>
</dbReference>
<evidence type="ECO:0000256" key="1">
    <source>
        <dbReference type="ARBA" id="ARBA00001201"/>
    </source>
</evidence>
<dbReference type="InterPro" id="IPR009100">
    <property type="entry name" value="AcylCoA_DH/oxidase_NM_dom_sf"/>
</dbReference>
<gene>
    <name evidence="18" type="ORF">BJ508DRAFT_363171</name>
</gene>
<dbReference type="Pfam" id="PF22924">
    <property type="entry name" value="ACOX_C_alpha1"/>
    <property type="match status" value="1"/>
</dbReference>
<comment type="pathway">
    <text evidence="4">Lipid metabolism; peroxisomal fatty acid beta-oxidation.</text>
</comment>
<feature type="active site" description="Proton acceptor" evidence="13">
    <location>
        <position position="428"/>
    </location>
</feature>
<sequence>MSESNLLVQTRASLPLDPTLITPLLHRPGVLDRRARIHTTLSKDPLFNKSVKAHLSYHQSQLRSLRIARALLNLKTSEKWSEEDWIEAIRQQDDPMGISLHQDAFVAVLKSQGSDAQWAHWKPLVEAGKVTGCYAQTELAHGSNVAGLETRATLFKDGKEWKFRVETPRTESVKWWIGGLGHLANHALVQAQLWIDGECKGPHLFVVPVRDIENHRPLPGVVVGNIGPKAYGGFSATDNGYLGLKDVTIPVDFMLSRYAGITPEGGYKAAKHSKLSYGSMVALRAGIPEAVGWVLAKGVTTAVRYCLVRRQFGGSMGPQGVLEGETAVVDYASVKFRLVPLLARTYATILTGRAFFDAYKAMLADLMKGETGGLGEIHTASTALKVCVTEDCVAGLEEARRACGGHGFSAHAGFGQWWANIVPSQTYEGDNYVLPQQITRHLLKTLAALHKNASHPLTPSTAYLRNITNRLWSSQRSPVITPSSWLKPEHQLAALQKRSVTLLLNLAAKLKAGKPWNAVTYDCHTLARAHAELYICTSFRSTVSALPDGQVKDFLTKLVNIHTLHTLVHSSLSDLLEAGYINPTQSRSLKEVYEKLVEGVTREEMVLGTDAFGFQDWELGVLGREDGGVYGGLWEEVRSEERGREAEEARQVWLSGRDGKAKL</sequence>
<feature type="domain" description="Acyl-coenzyme A oxidase N-terminal" evidence="16">
    <location>
        <begin position="28"/>
        <end position="129"/>
    </location>
</feature>
<dbReference type="STRING" id="1160509.A0A3N4I5R7"/>
<organism evidence="18 19">
    <name type="scientific">Ascobolus immersus RN42</name>
    <dbReference type="NCBI Taxonomy" id="1160509"/>
    <lineage>
        <taxon>Eukaryota</taxon>
        <taxon>Fungi</taxon>
        <taxon>Dikarya</taxon>
        <taxon>Ascomycota</taxon>
        <taxon>Pezizomycotina</taxon>
        <taxon>Pezizomycetes</taxon>
        <taxon>Pezizales</taxon>
        <taxon>Ascobolaceae</taxon>
        <taxon>Ascobolus</taxon>
    </lineage>
</organism>
<dbReference type="OrthoDB" id="538336at2759"/>
<dbReference type="InterPro" id="IPR036250">
    <property type="entry name" value="AcylCo_DH-like_C"/>
</dbReference>
<dbReference type="InterPro" id="IPR037069">
    <property type="entry name" value="AcylCoA_DH/ox_N_sf"/>
</dbReference>
<dbReference type="GO" id="GO:0005777">
    <property type="term" value="C:peroxisome"/>
    <property type="evidence" value="ECO:0007669"/>
    <property type="project" value="UniProtKB-SubCell"/>
</dbReference>
<dbReference type="EMBL" id="ML119699">
    <property type="protein sequence ID" value="RPA79440.1"/>
    <property type="molecule type" value="Genomic_DNA"/>
</dbReference>
<evidence type="ECO:0000313" key="19">
    <source>
        <dbReference type="Proteomes" id="UP000275078"/>
    </source>
</evidence>
<dbReference type="SUPFAM" id="SSF47203">
    <property type="entry name" value="Acyl-CoA dehydrogenase C-terminal domain-like"/>
    <property type="match status" value="2"/>
</dbReference>
<evidence type="ECO:0000256" key="13">
    <source>
        <dbReference type="PIRSR" id="PIRSR000168-1"/>
    </source>
</evidence>
<dbReference type="Gene3D" id="1.20.140.10">
    <property type="entry name" value="Butyryl-CoA Dehydrogenase, subunit A, domain 3"/>
    <property type="match status" value="2"/>
</dbReference>
<evidence type="ECO:0000256" key="9">
    <source>
        <dbReference type="ARBA" id="ARBA00023002"/>
    </source>
</evidence>
<comment type="catalytic activity">
    <reaction evidence="1">
        <text>a 2,3-saturated acyl-CoA + O2 = a (2E)-enoyl-CoA + H2O2</text>
        <dbReference type="Rhea" id="RHEA:38959"/>
        <dbReference type="ChEBI" id="CHEBI:15379"/>
        <dbReference type="ChEBI" id="CHEBI:16240"/>
        <dbReference type="ChEBI" id="CHEBI:58856"/>
        <dbReference type="ChEBI" id="CHEBI:65111"/>
        <dbReference type="EC" id="1.3.3.6"/>
    </reaction>
</comment>
<evidence type="ECO:0000256" key="11">
    <source>
        <dbReference type="ARBA" id="ARBA00023140"/>
    </source>
</evidence>
<dbReference type="InterPro" id="IPR046373">
    <property type="entry name" value="Acyl-CoA_Oxase/DH_mid-dom_sf"/>
</dbReference>
<dbReference type="Pfam" id="PF14749">
    <property type="entry name" value="Acyl-CoA_ox_N"/>
    <property type="match status" value="1"/>
</dbReference>
<dbReference type="PANTHER" id="PTHR10909:SF250">
    <property type="entry name" value="PEROXISOMAL ACYL-COENZYME A OXIDASE 1"/>
    <property type="match status" value="1"/>
</dbReference>
<dbReference type="GO" id="GO:0003997">
    <property type="term" value="F:acyl-CoA oxidase activity"/>
    <property type="evidence" value="ECO:0007669"/>
    <property type="project" value="UniProtKB-EC"/>
</dbReference>
<dbReference type="GO" id="GO:0033540">
    <property type="term" value="P:fatty acid beta-oxidation using acyl-CoA oxidase"/>
    <property type="evidence" value="ECO:0007669"/>
    <property type="project" value="TreeGrafter"/>
</dbReference>
<keyword evidence="10" id="KW-0443">Lipid metabolism</keyword>
<evidence type="ECO:0000256" key="14">
    <source>
        <dbReference type="PIRSR" id="PIRSR000168-2"/>
    </source>
</evidence>
<feature type="domain" description="Acyl-CoA oxidase C-terminal" evidence="15">
    <location>
        <begin position="488"/>
        <end position="643"/>
    </location>
</feature>
<feature type="binding site" evidence="14">
    <location>
        <position position="137"/>
    </location>
    <ligand>
        <name>FAD</name>
        <dbReference type="ChEBI" id="CHEBI:57692"/>
    </ligand>
</feature>
<dbReference type="SUPFAM" id="SSF56645">
    <property type="entry name" value="Acyl-CoA dehydrogenase NM domain-like"/>
    <property type="match status" value="1"/>
</dbReference>
<feature type="binding site" evidence="14">
    <location>
        <position position="178"/>
    </location>
    <ligand>
        <name>FAD</name>
        <dbReference type="ChEBI" id="CHEBI:57692"/>
    </ligand>
</feature>
<dbReference type="GO" id="GO:0071949">
    <property type="term" value="F:FAD binding"/>
    <property type="evidence" value="ECO:0007669"/>
    <property type="project" value="InterPro"/>
</dbReference>
<dbReference type="Proteomes" id="UP000275078">
    <property type="component" value="Unassembled WGS sequence"/>
</dbReference>
<evidence type="ECO:0000256" key="5">
    <source>
        <dbReference type="ARBA" id="ARBA00006288"/>
    </source>
</evidence>
<evidence type="ECO:0000259" key="15">
    <source>
        <dbReference type="Pfam" id="PF01756"/>
    </source>
</evidence>
<evidence type="ECO:0000313" key="18">
    <source>
        <dbReference type="EMBL" id="RPA79440.1"/>
    </source>
</evidence>
<comment type="subcellular location">
    <subcellularLocation>
        <location evidence="3">Peroxisome</location>
    </subcellularLocation>
</comment>
<dbReference type="Pfam" id="PF01756">
    <property type="entry name" value="ACOX"/>
    <property type="match status" value="1"/>
</dbReference>
<evidence type="ECO:0000256" key="10">
    <source>
        <dbReference type="ARBA" id="ARBA00023098"/>
    </source>
</evidence>
<keyword evidence="8" id="KW-0276">Fatty acid metabolism</keyword>
<proteinExistence type="inferred from homology"/>
<keyword evidence="11" id="KW-0576">Peroxisome</keyword>
<dbReference type="PIRSF" id="PIRSF000168">
    <property type="entry name" value="Acyl-CoA_oxidase"/>
    <property type="match status" value="1"/>
</dbReference>